<evidence type="ECO:0000256" key="10">
    <source>
        <dbReference type="ARBA" id="ARBA00022989"/>
    </source>
</evidence>
<evidence type="ECO:0000256" key="8">
    <source>
        <dbReference type="ARBA" id="ARBA00022833"/>
    </source>
</evidence>
<evidence type="ECO:0000256" key="11">
    <source>
        <dbReference type="ARBA" id="ARBA00023136"/>
    </source>
</evidence>
<dbReference type="PROSITE" id="PS50089">
    <property type="entry name" value="ZF_RING_2"/>
    <property type="match status" value="1"/>
</dbReference>
<dbReference type="InterPro" id="IPR013057">
    <property type="entry name" value="AA_transpt_TM"/>
</dbReference>
<feature type="transmembrane region" description="Helical" evidence="13">
    <location>
        <begin position="65"/>
        <end position="87"/>
    </location>
</feature>
<feature type="transmembrane region" description="Helical" evidence="13">
    <location>
        <begin position="218"/>
        <end position="236"/>
    </location>
</feature>
<dbReference type="PANTHER" id="PTHR22950">
    <property type="entry name" value="AMINO ACID TRANSPORTER"/>
    <property type="match status" value="1"/>
</dbReference>
<sequence length="608" mass="67178">MILPTNTPDSLLSTRASLSDSLLPIKNADDPKKTDLTGVGPAYSVMAKTLVGSGMMGMAYAATQFGVIFAVLFCIFAGVASWFSLYLMSFIAQSYDSQTYGMLSFFNVVSLVNPKIRWLVDLSVVIKGLGASVGFLLIAGTLFAAILEEIYPTGTDPETLKKILILVVVILLSPVLYAHRLNTTRFTNAFGLISLGYLAILAVAYADPSLESASLWPVSWVGMLARFPVFMFAFLCHHNFFQVAEEMPNVTLKKLNFVSVSAVTTGLVVFIPTMILPYMTYGQSVGANFLTSMPVSETPVKVACIAAALSVSFSLPLTIHPSRRSVELLIYRGKPPTCDRAEWRLRFTETLTLNRSRDRLSPLGPKERIQELILRILLPFFLARPKNAQSFFDFLFSGAYSRVRSTKVGELTGFVASLAPLIYKLQLAGFYAGLRNRYLTDEVVGISRVSLAADARDEGGLLYPVLSFMTLSTLLLESYERWRRKSGKISEKTRRYSWSNGTEQGGAVDTIEMNLGYQQLTCLICYSQMKSPAALVCGHLFCWRCVLEWLEENSPAMGGSRGGCPLCRTACKPQQVVPVFHFASSECNDKVKRVGGAPWLSWLPWRES</sequence>
<comment type="similarity">
    <text evidence="2">Belongs to the amino acid/polyamine transporter 2 family.</text>
</comment>
<dbReference type="GO" id="GO:0015189">
    <property type="term" value="F:L-lysine transmembrane transporter activity"/>
    <property type="evidence" value="ECO:0007669"/>
    <property type="project" value="TreeGrafter"/>
</dbReference>
<feature type="transmembrane region" description="Helical" evidence="13">
    <location>
        <begin position="189"/>
        <end position="206"/>
    </location>
</feature>
<evidence type="ECO:0000256" key="6">
    <source>
        <dbReference type="ARBA" id="ARBA00022723"/>
    </source>
</evidence>
<gene>
    <name evidence="15" type="ORF">FOL47_000891</name>
</gene>
<comment type="caution">
    <text evidence="15">The sequence shown here is derived from an EMBL/GenBank/DDBJ whole genome shotgun (WGS) entry which is preliminary data.</text>
</comment>
<dbReference type="SUPFAM" id="SSF57850">
    <property type="entry name" value="RING/U-box"/>
    <property type="match status" value="1"/>
</dbReference>
<keyword evidence="7 12" id="KW-0863">Zinc-finger</keyword>
<dbReference type="Proteomes" id="UP000591131">
    <property type="component" value="Unassembled WGS sequence"/>
</dbReference>
<dbReference type="Gene3D" id="3.30.40.10">
    <property type="entry name" value="Zinc/RING finger domain, C3HC4 (zinc finger)"/>
    <property type="match status" value="1"/>
</dbReference>
<evidence type="ECO:0000313" key="15">
    <source>
        <dbReference type="EMBL" id="KAF4672120.1"/>
    </source>
</evidence>
<feature type="domain" description="RING-type" evidence="14">
    <location>
        <begin position="522"/>
        <end position="568"/>
    </location>
</feature>
<proteinExistence type="inferred from homology"/>
<keyword evidence="6" id="KW-0479">Metal-binding</keyword>
<dbReference type="GO" id="GO:0061459">
    <property type="term" value="F:L-arginine transmembrane transporter activity"/>
    <property type="evidence" value="ECO:0007669"/>
    <property type="project" value="TreeGrafter"/>
</dbReference>
<evidence type="ECO:0000256" key="7">
    <source>
        <dbReference type="ARBA" id="ARBA00022771"/>
    </source>
</evidence>
<evidence type="ECO:0000259" key="14">
    <source>
        <dbReference type="PROSITE" id="PS50089"/>
    </source>
</evidence>
<keyword evidence="3" id="KW-0813">Transport</keyword>
<name>A0A7J6MLN7_PERCH</name>
<evidence type="ECO:0000256" key="13">
    <source>
        <dbReference type="SAM" id="Phobius"/>
    </source>
</evidence>
<keyword evidence="5 13" id="KW-0812">Transmembrane</keyword>
<evidence type="ECO:0000256" key="5">
    <source>
        <dbReference type="ARBA" id="ARBA00022692"/>
    </source>
</evidence>
<dbReference type="InterPro" id="IPR017907">
    <property type="entry name" value="Znf_RING_CS"/>
</dbReference>
<dbReference type="OrthoDB" id="438545at2759"/>
<dbReference type="InterPro" id="IPR013083">
    <property type="entry name" value="Znf_RING/FYVE/PHD"/>
</dbReference>
<dbReference type="InterPro" id="IPR001841">
    <property type="entry name" value="Znf_RING"/>
</dbReference>
<dbReference type="Pfam" id="PF01490">
    <property type="entry name" value="Aa_trans"/>
    <property type="match status" value="1"/>
</dbReference>
<keyword evidence="11 13" id="KW-0472">Membrane</keyword>
<dbReference type="PROSITE" id="PS00518">
    <property type="entry name" value="ZF_RING_1"/>
    <property type="match status" value="1"/>
</dbReference>
<evidence type="ECO:0000256" key="4">
    <source>
        <dbReference type="ARBA" id="ARBA00022554"/>
    </source>
</evidence>
<feature type="transmembrane region" description="Helical" evidence="13">
    <location>
        <begin position="159"/>
        <end position="177"/>
    </location>
</feature>
<dbReference type="PANTHER" id="PTHR22950:SF678">
    <property type="entry name" value="VACUOLAR AMINO ACID TRANSPORTER 5-RELATED"/>
    <property type="match status" value="1"/>
</dbReference>
<evidence type="ECO:0000256" key="9">
    <source>
        <dbReference type="ARBA" id="ARBA00022970"/>
    </source>
</evidence>
<protein>
    <recommendedName>
        <fullName evidence="14">RING-type domain-containing protein</fullName>
    </recommendedName>
</protein>
<dbReference type="Pfam" id="PF13639">
    <property type="entry name" value="zf-RING_2"/>
    <property type="match status" value="1"/>
</dbReference>
<reference evidence="15 16" key="1">
    <citation type="submission" date="2020-04" db="EMBL/GenBank/DDBJ databases">
        <title>Perkinsus chesapeaki whole genome sequence.</title>
        <authorList>
            <person name="Bogema D.R."/>
        </authorList>
    </citation>
    <scope>NUCLEOTIDE SEQUENCE [LARGE SCALE GENOMIC DNA]</scope>
    <source>
        <strain evidence="15">ATCC PRA-425</strain>
    </source>
</reference>
<organism evidence="15 16">
    <name type="scientific">Perkinsus chesapeaki</name>
    <name type="common">Clam parasite</name>
    <name type="synonym">Perkinsus andrewsi</name>
    <dbReference type="NCBI Taxonomy" id="330153"/>
    <lineage>
        <taxon>Eukaryota</taxon>
        <taxon>Sar</taxon>
        <taxon>Alveolata</taxon>
        <taxon>Perkinsozoa</taxon>
        <taxon>Perkinsea</taxon>
        <taxon>Perkinsida</taxon>
        <taxon>Perkinsidae</taxon>
        <taxon>Perkinsus</taxon>
    </lineage>
</organism>
<evidence type="ECO:0000256" key="2">
    <source>
        <dbReference type="ARBA" id="ARBA00008066"/>
    </source>
</evidence>
<dbReference type="GO" id="GO:0005774">
    <property type="term" value="C:vacuolar membrane"/>
    <property type="evidence" value="ECO:0007669"/>
    <property type="project" value="UniProtKB-SubCell"/>
</dbReference>
<keyword evidence="8" id="KW-0862">Zinc</keyword>
<evidence type="ECO:0000256" key="1">
    <source>
        <dbReference type="ARBA" id="ARBA00004128"/>
    </source>
</evidence>
<dbReference type="GO" id="GO:0005302">
    <property type="term" value="F:L-tyrosine transmembrane transporter activity"/>
    <property type="evidence" value="ECO:0007669"/>
    <property type="project" value="TreeGrafter"/>
</dbReference>
<dbReference type="GO" id="GO:0015194">
    <property type="term" value="F:L-serine transmembrane transporter activity"/>
    <property type="evidence" value="ECO:0007669"/>
    <property type="project" value="TreeGrafter"/>
</dbReference>
<evidence type="ECO:0000313" key="16">
    <source>
        <dbReference type="Proteomes" id="UP000591131"/>
    </source>
</evidence>
<comment type="subcellular location">
    <subcellularLocation>
        <location evidence="1">Vacuole membrane</location>
        <topology evidence="1">Multi-pass membrane protein</topology>
    </subcellularLocation>
</comment>
<dbReference type="AlphaFoldDB" id="A0A7J6MLN7"/>
<feature type="transmembrane region" description="Helical" evidence="13">
    <location>
        <begin position="128"/>
        <end position="147"/>
    </location>
</feature>
<dbReference type="GO" id="GO:0005290">
    <property type="term" value="F:L-histidine transmembrane transporter activity"/>
    <property type="evidence" value="ECO:0007669"/>
    <property type="project" value="TreeGrafter"/>
</dbReference>
<dbReference type="EMBL" id="JAAPAO010000119">
    <property type="protein sequence ID" value="KAF4672120.1"/>
    <property type="molecule type" value="Genomic_DNA"/>
</dbReference>
<dbReference type="GO" id="GO:0005313">
    <property type="term" value="F:L-glutamate transmembrane transporter activity"/>
    <property type="evidence" value="ECO:0007669"/>
    <property type="project" value="TreeGrafter"/>
</dbReference>
<keyword evidence="4" id="KW-0926">Vacuole</keyword>
<dbReference type="SMART" id="SM00184">
    <property type="entry name" value="RING"/>
    <property type="match status" value="1"/>
</dbReference>
<dbReference type="GO" id="GO:0008270">
    <property type="term" value="F:zinc ion binding"/>
    <property type="evidence" value="ECO:0007669"/>
    <property type="project" value="UniProtKB-KW"/>
</dbReference>
<keyword evidence="10 13" id="KW-1133">Transmembrane helix</keyword>
<feature type="transmembrane region" description="Helical" evidence="13">
    <location>
        <begin position="257"/>
        <end position="280"/>
    </location>
</feature>
<keyword evidence="16" id="KW-1185">Reference proteome</keyword>
<keyword evidence="9" id="KW-0029">Amino-acid transport</keyword>
<evidence type="ECO:0000256" key="3">
    <source>
        <dbReference type="ARBA" id="ARBA00022448"/>
    </source>
</evidence>
<evidence type="ECO:0000256" key="12">
    <source>
        <dbReference type="PROSITE-ProRule" id="PRU00175"/>
    </source>
</evidence>
<accession>A0A7J6MLN7</accession>